<comment type="similarity">
    <text evidence="1">Belongs to the LamB/PxpA family.</text>
</comment>
<dbReference type="Gene3D" id="3.20.20.370">
    <property type="entry name" value="Glycoside hydrolase/deacetylase"/>
    <property type="match status" value="1"/>
</dbReference>
<protein>
    <recommendedName>
        <fullName evidence="1">5-oxoprolinase subunit A</fullName>
        <shortName evidence="1">5-OPase subunit A</shortName>
        <ecNumber evidence="1">3.5.2.9</ecNumber>
    </recommendedName>
    <alternativeName>
        <fullName evidence="1">5-oxoprolinase (ATP-hydrolyzing) subunit A</fullName>
    </alternativeName>
</protein>
<dbReference type="HAMAP" id="MF_00691">
    <property type="entry name" value="PxpA"/>
    <property type="match status" value="1"/>
</dbReference>
<dbReference type="InterPro" id="IPR011330">
    <property type="entry name" value="Glyco_hydro/deAcase_b/a-brl"/>
</dbReference>
<dbReference type="Proteomes" id="UP000521199">
    <property type="component" value="Unassembled WGS sequence"/>
</dbReference>
<accession>A0A7W8D3D3</accession>
<dbReference type="GO" id="GO:0017168">
    <property type="term" value="F:5-oxoprolinase (ATP-hydrolyzing) activity"/>
    <property type="evidence" value="ECO:0007669"/>
    <property type="project" value="UniProtKB-UniRule"/>
</dbReference>
<comment type="caution">
    <text evidence="2">The sequence shown here is derived from an EMBL/GenBank/DDBJ whole genome shotgun (WGS) entry which is preliminary data.</text>
</comment>
<evidence type="ECO:0000313" key="3">
    <source>
        <dbReference type="Proteomes" id="UP000521199"/>
    </source>
</evidence>
<keyword evidence="1" id="KW-0067">ATP-binding</keyword>
<dbReference type="SUPFAM" id="SSF88713">
    <property type="entry name" value="Glycoside hydrolase/deacetylase"/>
    <property type="match status" value="1"/>
</dbReference>
<evidence type="ECO:0000256" key="1">
    <source>
        <dbReference type="HAMAP-Rule" id="MF_00691"/>
    </source>
</evidence>
<gene>
    <name evidence="1" type="primary">pxpA</name>
    <name evidence="2" type="ORF">HNQ52_000213</name>
</gene>
<comment type="catalytic activity">
    <reaction evidence="1">
        <text>5-oxo-L-proline + ATP + 2 H2O = L-glutamate + ADP + phosphate + H(+)</text>
        <dbReference type="Rhea" id="RHEA:10348"/>
        <dbReference type="ChEBI" id="CHEBI:15377"/>
        <dbReference type="ChEBI" id="CHEBI:15378"/>
        <dbReference type="ChEBI" id="CHEBI:29985"/>
        <dbReference type="ChEBI" id="CHEBI:30616"/>
        <dbReference type="ChEBI" id="CHEBI:43474"/>
        <dbReference type="ChEBI" id="CHEBI:58402"/>
        <dbReference type="ChEBI" id="CHEBI:456216"/>
        <dbReference type="EC" id="3.5.2.9"/>
    </reaction>
</comment>
<keyword evidence="1" id="KW-0547">Nucleotide-binding</keyword>
<dbReference type="InterPro" id="IPR005501">
    <property type="entry name" value="LamB/YcsF/PxpA-like"/>
</dbReference>
<name>A0A7W8D3D3_9GAMM</name>
<keyword evidence="3" id="KW-1185">Reference proteome</keyword>
<comment type="subunit">
    <text evidence="1">Forms a complex composed of PxpA, PxpB and PxpC.</text>
</comment>
<dbReference type="CDD" id="cd10787">
    <property type="entry name" value="LamB_YcsF_like"/>
    <property type="match status" value="1"/>
</dbReference>
<dbReference type="GO" id="GO:0005975">
    <property type="term" value="P:carbohydrate metabolic process"/>
    <property type="evidence" value="ECO:0007669"/>
    <property type="project" value="InterPro"/>
</dbReference>
<keyword evidence="1" id="KW-0378">Hydrolase</keyword>
<organism evidence="2 3">
    <name type="scientific">Chiayiivirga flava</name>
    <dbReference type="NCBI Taxonomy" id="659595"/>
    <lineage>
        <taxon>Bacteria</taxon>
        <taxon>Pseudomonadati</taxon>
        <taxon>Pseudomonadota</taxon>
        <taxon>Gammaproteobacteria</taxon>
        <taxon>Lysobacterales</taxon>
        <taxon>Lysobacteraceae</taxon>
        <taxon>Chiayiivirga</taxon>
    </lineage>
</organism>
<comment type="function">
    <text evidence="1">Catalyzes the cleavage of 5-oxoproline to form L-glutamate coupled to the hydrolysis of ATP to ADP and inorganic phosphate.</text>
</comment>
<reference evidence="2 3" key="1">
    <citation type="submission" date="2020-08" db="EMBL/GenBank/DDBJ databases">
        <title>Genomic Encyclopedia of Type Strains, Phase IV (KMG-IV): sequencing the most valuable type-strain genomes for metagenomic binning, comparative biology and taxonomic classification.</title>
        <authorList>
            <person name="Goeker M."/>
        </authorList>
    </citation>
    <scope>NUCLEOTIDE SEQUENCE [LARGE SCALE GENOMIC DNA]</scope>
    <source>
        <strain evidence="2 3">DSM 24163</strain>
    </source>
</reference>
<dbReference type="NCBIfam" id="NF003814">
    <property type="entry name" value="PRK05406.1-3"/>
    <property type="match status" value="1"/>
</dbReference>
<evidence type="ECO:0000313" key="2">
    <source>
        <dbReference type="EMBL" id="MBB5206697.1"/>
    </source>
</evidence>
<dbReference type="NCBIfam" id="NF003816">
    <property type="entry name" value="PRK05406.1-5"/>
    <property type="match status" value="1"/>
</dbReference>
<dbReference type="EC" id="3.5.2.9" evidence="1"/>
<dbReference type="PANTHER" id="PTHR30292">
    <property type="entry name" value="UNCHARACTERIZED PROTEIN YBGL-RELATED"/>
    <property type="match status" value="1"/>
</dbReference>
<dbReference type="GO" id="GO:0005524">
    <property type="term" value="F:ATP binding"/>
    <property type="evidence" value="ECO:0007669"/>
    <property type="project" value="UniProtKB-UniRule"/>
</dbReference>
<dbReference type="Pfam" id="PF03746">
    <property type="entry name" value="LamB_YcsF"/>
    <property type="match status" value="1"/>
</dbReference>
<dbReference type="PANTHER" id="PTHR30292:SF0">
    <property type="entry name" value="5-OXOPROLINASE SUBUNIT A"/>
    <property type="match status" value="1"/>
</dbReference>
<dbReference type="EMBL" id="JACHHP010000001">
    <property type="protein sequence ID" value="MBB5206697.1"/>
    <property type="molecule type" value="Genomic_DNA"/>
</dbReference>
<proteinExistence type="inferred from homology"/>
<dbReference type="AlphaFoldDB" id="A0A7W8D3D3"/>
<dbReference type="RefSeq" id="WP_183958927.1">
    <property type="nucleotide sequence ID" value="NZ_JACHHP010000001.1"/>
</dbReference>
<sequence>MSTSVPSAASIDFNCDLGEGVGDDAALMPHISSASIACGWHAGDAQTMRRTVALCIAHGVAIGAHPSLADREHFGRRALPTTPDEAYALTLYQVGALSAFVHAAGARLHHVKPHGALYTMAARDAALADAIARAVRDVDPRLLLYGLAGSALCAAGERLGLRVAQEAFAERRYERDGNLVARSEPDAVIHDVDLAAQQVASMLRARCVTARSGEQVPLRADTICLHGDRPDAPQFAAALRGAIEGAGFRIAPPGAHA</sequence>